<dbReference type="Proteomes" id="UP000634476">
    <property type="component" value="Unassembled WGS sequence"/>
</dbReference>
<name>A0A8J3WRM6_9ACTN</name>
<protein>
    <submittedName>
        <fullName evidence="2">Uncharacterized protein</fullName>
    </submittedName>
</protein>
<comment type="caution">
    <text evidence="2">The sequence shown here is derived from an EMBL/GenBank/DDBJ whole genome shotgun (WGS) entry which is preliminary data.</text>
</comment>
<feature type="compositionally biased region" description="Polar residues" evidence="1">
    <location>
        <begin position="73"/>
        <end position="85"/>
    </location>
</feature>
<reference evidence="2" key="1">
    <citation type="submission" date="2021-01" db="EMBL/GenBank/DDBJ databases">
        <title>Whole genome shotgun sequence of Planobispora takensis NBRC 109077.</title>
        <authorList>
            <person name="Komaki H."/>
            <person name="Tamura T."/>
        </authorList>
    </citation>
    <scope>NUCLEOTIDE SEQUENCE</scope>
    <source>
        <strain evidence="2">NBRC 109077</strain>
    </source>
</reference>
<accession>A0A8J3WRM6</accession>
<dbReference type="AlphaFoldDB" id="A0A8J3WRM6"/>
<dbReference type="EMBL" id="BOOK01000010">
    <property type="protein sequence ID" value="GIH99738.1"/>
    <property type="molecule type" value="Genomic_DNA"/>
</dbReference>
<proteinExistence type="predicted"/>
<gene>
    <name evidence="2" type="ORF">Pta02_17470</name>
</gene>
<keyword evidence="3" id="KW-1185">Reference proteome</keyword>
<sequence>MGTIGSVMAASAPSRTPCSEKTPPDTLDMAGHADKGNGFRASADEAVSAETGDIASRNGPRGLAEEGIGGGTQETSATSRLRNTQ</sequence>
<evidence type="ECO:0000313" key="3">
    <source>
        <dbReference type="Proteomes" id="UP000634476"/>
    </source>
</evidence>
<evidence type="ECO:0000256" key="1">
    <source>
        <dbReference type="SAM" id="MobiDB-lite"/>
    </source>
</evidence>
<evidence type="ECO:0000313" key="2">
    <source>
        <dbReference type="EMBL" id="GIH99738.1"/>
    </source>
</evidence>
<feature type="region of interest" description="Disordered" evidence="1">
    <location>
        <begin position="1"/>
        <end position="85"/>
    </location>
</feature>
<organism evidence="2 3">
    <name type="scientific">Planobispora takensis</name>
    <dbReference type="NCBI Taxonomy" id="1367882"/>
    <lineage>
        <taxon>Bacteria</taxon>
        <taxon>Bacillati</taxon>
        <taxon>Actinomycetota</taxon>
        <taxon>Actinomycetes</taxon>
        <taxon>Streptosporangiales</taxon>
        <taxon>Streptosporangiaceae</taxon>
        <taxon>Planobispora</taxon>
    </lineage>
</organism>